<comment type="caution">
    <text evidence="2">The sequence shown here is derived from an EMBL/GenBank/DDBJ whole genome shotgun (WGS) entry which is preliminary data.</text>
</comment>
<reference evidence="2 3" key="1">
    <citation type="submission" date="2020-08" db="EMBL/GenBank/DDBJ databases">
        <title>Bridging the membrane lipid divide: bacteria of the FCB group superphylum have the potential to synthesize archaeal ether lipids.</title>
        <authorList>
            <person name="Villanueva L."/>
            <person name="Von Meijenfeldt F.A.B."/>
            <person name="Westbye A.B."/>
            <person name="Yadav S."/>
            <person name="Hopmans E.C."/>
            <person name="Dutilh B.E."/>
            <person name="Sinninghe Damste J.S."/>
        </authorList>
    </citation>
    <scope>NUCLEOTIDE SEQUENCE [LARGE SCALE GENOMIC DNA]</scope>
    <source>
        <strain evidence="2">NIOZ-UU36</strain>
    </source>
</reference>
<keyword evidence="1" id="KW-1133">Transmembrane helix</keyword>
<accession>A0A8J6NJP6</accession>
<organism evidence="2 3">
    <name type="scientific">Candidatus Desulfolinea nitratireducens</name>
    <dbReference type="NCBI Taxonomy" id="2841698"/>
    <lineage>
        <taxon>Bacteria</taxon>
        <taxon>Bacillati</taxon>
        <taxon>Chloroflexota</taxon>
        <taxon>Anaerolineae</taxon>
        <taxon>Anaerolineales</taxon>
        <taxon>Anaerolineales incertae sedis</taxon>
        <taxon>Candidatus Desulfolinea</taxon>
    </lineage>
</organism>
<feature type="transmembrane region" description="Helical" evidence="1">
    <location>
        <begin position="227"/>
        <end position="250"/>
    </location>
</feature>
<feature type="transmembrane region" description="Helical" evidence="1">
    <location>
        <begin position="194"/>
        <end position="215"/>
    </location>
</feature>
<keyword evidence="1" id="KW-0812">Transmembrane</keyword>
<dbReference type="EMBL" id="JACNJN010000048">
    <property type="protein sequence ID" value="MBC8334120.1"/>
    <property type="molecule type" value="Genomic_DNA"/>
</dbReference>
<evidence type="ECO:0000313" key="2">
    <source>
        <dbReference type="EMBL" id="MBC8334120.1"/>
    </source>
</evidence>
<evidence type="ECO:0000313" key="3">
    <source>
        <dbReference type="Proteomes" id="UP000614469"/>
    </source>
</evidence>
<dbReference type="AlphaFoldDB" id="A0A8J6NJP6"/>
<gene>
    <name evidence="2" type="ORF">H8E29_02545</name>
</gene>
<name>A0A8J6NJP6_9CHLR</name>
<evidence type="ECO:0000256" key="1">
    <source>
        <dbReference type="SAM" id="Phobius"/>
    </source>
</evidence>
<keyword evidence="1" id="KW-0472">Membrane</keyword>
<feature type="transmembrane region" description="Helical" evidence="1">
    <location>
        <begin position="39"/>
        <end position="58"/>
    </location>
</feature>
<sequence>MNKEARLILGFTLISNIIVIYAIISFGIGKFFISWWQSSSRYIIGVIVIALIWYILWIKRINNKNEFIELSDLGYKESLLQNADKDLTISMCPQCEVDCYYFSNDPEKSHILNCWNCQHVFSFAWCDKCGMGSDFIKDIPQNPSSWECPECNQTYPLSSGIFINVTNSMSLKDLPLKVHLGWLNRQMNFEKEQAATSIWLMSTLVLSYTLISPIVESLNDTYFRIDWYPILAGLISIIVFISTWYGFVLYPTKLMKKIAQSKDEL</sequence>
<dbReference type="Proteomes" id="UP000614469">
    <property type="component" value="Unassembled WGS sequence"/>
</dbReference>
<proteinExistence type="predicted"/>
<feature type="transmembrane region" description="Helical" evidence="1">
    <location>
        <begin position="7"/>
        <end position="33"/>
    </location>
</feature>
<protein>
    <submittedName>
        <fullName evidence="2">Uncharacterized protein</fullName>
    </submittedName>
</protein>